<gene>
    <name evidence="1" type="ORF">GLW07_02935</name>
</gene>
<name>A0A845EUB6_9BACL</name>
<comment type="caution">
    <text evidence="1">The sequence shown here is derived from an EMBL/GenBank/DDBJ whole genome shotgun (WGS) entry which is preliminary data.</text>
</comment>
<sequence>MNFYIASSFQNKQHVQTLAAEMKRHGCKHTYDWTKNEKAATFNELASIGEAELEAVKKADILIVLLPGGKGTHIELGIALGRDIPVYLFNQKGFQNTKEASAFYHTSGVTRVEGSDEQLVQTILERGQARA</sequence>
<evidence type="ECO:0000313" key="2">
    <source>
        <dbReference type="Proteomes" id="UP000447833"/>
    </source>
</evidence>
<dbReference type="EMBL" id="WMEY01000001">
    <property type="protein sequence ID" value="MYL62306.1"/>
    <property type="molecule type" value="Genomic_DNA"/>
</dbReference>
<protein>
    <submittedName>
        <fullName evidence="1">Group-specific protein</fullName>
    </submittedName>
</protein>
<accession>A0A845EUB6</accession>
<dbReference type="SUPFAM" id="SSF52309">
    <property type="entry name" value="N-(deoxy)ribosyltransferase-like"/>
    <property type="match status" value="1"/>
</dbReference>
<dbReference type="Proteomes" id="UP000447833">
    <property type="component" value="Unassembled WGS sequence"/>
</dbReference>
<dbReference type="RefSeq" id="WP_160918167.1">
    <property type="nucleotide sequence ID" value="NZ_WMEY01000001.1"/>
</dbReference>
<reference evidence="1 2" key="1">
    <citation type="submission" date="2019-11" db="EMBL/GenBank/DDBJ databases">
        <title>Genome sequences of 17 halophilic strains isolated from different environments.</title>
        <authorList>
            <person name="Furrow R.E."/>
        </authorList>
    </citation>
    <scope>NUCLEOTIDE SEQUENCE [LARGE SCALE GENOMIC DNA]</scope>
    <source>
        <strain evidence="1 2">22506_14_FS</strain>
    </source>
</reference>
<dbReference type="AlphaFoldDB" id="A0A845EUB6"/>
<evidence type="ECO:0000313" key="1">
    <source>
        <dbReference type="EMBL" id="MYL62306.1"/>
    </source>
</evidence>
<organism evidence="1 2">
    <name type="scientific">Guptibacillus hwajinpoensis</name>
    <dbReference type="NCBI Taxonomy" id="208199"/>
    <lineage>
        <taxon>Bacteria</taxon>
        <taxon>Bacillati</taxon>
        <taxon>Bacillota</taxon>
        <taxon>Bacilli</taxon>
        <taxon>Bacillales</taxon>
        <taxon>Guptibacillaceae</taxon>
        <taxon>Guptibacillus</taxon>
    </lineage>
</organism>
<dbReference type="Pfam" id="PF05014">
    <property type="entry name" value="Nuc_deoxyrib_tr"/>
    <property type="match status" value="1"/>
</dbReference>
<dbReference type="InterPro" id="IPR007710">
    <property type="entry name" value="Nucleoside_deoxyribTrfase"/>
</dbReference>
<dbReference type="Gene3D" id="3.40.50.450">
    <property type="match status" value="1"/>
</dbReference>
<proteinExistence type="predicted"/>